<dbReference type="STRING" id="869210.Marky_0801"/>
<dbReference type="OrthoDB" id="32842at2"/>
<name>F2NM79_MARHT</name>
<evidence type="ECO:0000313" key="2">
    <source>
        <dbReference type="Proteomes" id="UP000007030"/>
    </source>
</evidence>
<evidence type="ECO:0000313" key="1">
    <source>
        <dbReference type="EMBL" id="AEB11549.1"/>
    </source>
</evidence>
<dbReference type="EMBL" id="CP002630">
    <property type="protein sequence ID" value="AEB11549.1"/>
    <property type="molecule type" value="Genomic_DNA"/>
</dbReference>
<proteinExistence type="predicted"/>
<dbReference type="eggNOG" id="ENOG5033MSJ">
    <property type="taxonomic scope" value="Bacteria"/>
</dbReference>
<organism evidence="1 2">
    <name type="scientific">Marinithermus hydrothermalis (strain DSM 14884 / JCM 11576 / T1)</name>
    <dbReference type="NCBI Taxonomy" id="869210"/>
    <lineage>
        <taxon>Bacteria</taxon>
        <taxon>Thermotogati</taxon>
        <taxon>Deinococcota</taxon>
        <taxon>Deinococci</taxon>
        <taxon>Thermales</taxon>
        <taxon>Thermaceae</taxon>
        <taxon>Marinithermus</taxon>
    </lineage>
</organism>
<evidence type="ECO:0008006" key="3">
    <source>
        <dbReference type="Google" id="ProtNLM"/>
    </source>
</evidence>
<sequence length="99" mass="11372">MRDVLDRAAKELDRVRRLPPEKGIAVIQEALALLEAVPPGRERDGMMALAYLRLAQLKQRLGKSEEAERAFWVGFSYARTSGEVRVRRFAERLKEEFDA</sequence>
<dbReference type="HOGENOM" id="CLU_160636_0_0_0"/>
<keyword evidence="2" id="KW-1185">Reference proteome</keyword>
<dbReference type="KEGG" id="mhd:Marky_0801"/>
<reference evidence="1 2" key="1">
    <citation type="journal article" date="2012" name="Stand. Genomic Sci.">
        <title>Complete genome sequence of the aerobic, heterotroph Marinithermus hydrothermalis type strain (T1(T)) from a deep-sea hydrothermal vent chimney.</title>
        <authorList>
            <person name="Copeland A."/>
            <person name="Gu W."/>
            <person name="Yasawong M."/>
            <person name="Lapidus A."/>
            <person name="Lucas S."/>
            <person name="Deshpande S."/>
            <person name="Pagani I."/>
            <person name="Tapia R."/>
            <person name="Cheng J.F."/>
            <person name="Goodwin L.A."/>
            <person name="Pitluck S."/>
            <person name="Liolios K."/>
            <person name="Ivanova N."/>
            <person name="Mavromatis K."/>
            <person name="Mikhailova N."/>
            <person name="Pati A."/>
            <person name="Chen A."/>
            <person name="Palaniappan K."/>
            <person name="Land M."/>
            <person name="Pan C."/>
            <person name="Brambilla E.M."/>
            <person name="Rohde M."/>
            <person name="Tindall B.J."/>
            <person name="Sikorski J."/>
            <person name="Goker M."/>
            <person name="Detter J.C."/>
            <person name="Bristow J."/>
            <person name="Eisen J.A."/>
            <person name="Markowitz V."/>
            <person name="Hugenholtz P."/>
            <person name="Kyrpides N.C."/>
            <person name="Klenk H.P."/>
            <person name="Woyke T."/>
        </authorList>
    </citation>
    <scope>NUCLEOTIDE SEQUENCE [LARGE SCALE GENOMIC DNA]</scope>
    <source>
        <strain evidence="2">DSM 14884 / JCM 11576 / T1</strain>
    </source>
</reference>
<gene>
    <name evidence="1" type="ordered locus">Marky_0801</name>
</gene>
<protein>
    <recommendedName>
        <fullName evidence="3">Tetratricopeptide repeat protein</fullName>
    </recommendedName>
</protein>
<dbReference type="RefSeq" id="WP_013703600.1">
    <property type="nucleotide sequence ID" value="NC_015387.1"/>
</dbReference>
<dbReference type="Proteomes" id="UP000007030">
    <property type="component" value="Chromosome"/>
</dbReference>
<accession>F2NM79</accession>
<dbReference type="AlphaFoldDB" id="F2NM79"/>